<organism evidence="1 2">
    <name type="scientific">Thalassiosira oceanica</name>
    <name type="common">Marine diatom</name>
    <dbReference type="NCBI Taxonomy" id="159749"/>
    <lineage>
        <taxon>Eukaryota</taxon>
        <taxon>Sar</taxon>
        <taxon>Stramenopiles</taxon>
        <taxon>Ochrophyta</taxon>
        <taxon>Bacillariophyta</taxon>
        <taxon>Coscinodiscophyceae</taxon>
        <taxon>Thalassiosirophycidae</taxon>
        <taxon>Thalassiosirales</taxon>
        <taxon>Thalassiosiraceae</taxon>
        <taxon>Thalassiosira</taxon>
    </lineage>
</organism>
<evidence type="ECO:0000313" key="2">
    <source>
        <dbReference type="Proteomes" id="UP000266841"/>
    </source>
</evidence>
<dbReference type="Gene3D" id="1.20.58.130">
    <property type="match status" value="1"/>
</dbReference>
<comment type="caution">
    <text evidence="1">The sequence shown here is derived from an EMBL/GenBank/DDBJ whole genome shotgun (WGS) entry which is preliminary data.</text>
</comment>
<reference evidence="1 2" key="1">
    <citation type="journal article" date="2012" name="Genome Biol.">
        <title>Genome and low-iron response of an oceanic diatom adapted to chronic iron limitation.</title>
        <authorList>
            <person name="Lommer M."/>
            <person name="Specht M."/>
            <person name="Roy A.S."/>
            <person name="Kraemer L."/>
            <person name="Andreson R."/>
            <person name="Gutowska M.A."/>
            <person name="Wolf J."/>
            <person name="Bergner S.V."/>
            <person name="Schilhabel M.B."/>
            <person name="Klostermeier U.C."/>
            <person name="Beiko R.G."/>
            <person name="Rosenstiel P."/>
            <person name="Hippler M."/>
            <person name="Laroche J."/>
        </authorList>
    </citation>
    <scope>NUCLEOTIDE SEQUENCE [LARGE SCALE GENOMIC DNA]</scope>
    <source>
        <strain evidence="1 2">CCMP1005</strain>
    </source>
</reference>
<accession>K0TM57</accession>
<evidence type="ECO:0000313" key="1">
    <source>
        <dbReference type="EMBL" id="EJK75906.1"/>
    </source>
</evidence>
<dbReference type="Proteomes" id="UP000266841">
    <property type="component" value="Unassembled WGS sequence"/>
</dbReference>
<feature type="non-terminal residue" evidence="1">
    <location>
        <position position="165"/>
    </location>
</feature>
<name>K0TM57_THAOC</name>
<dbReference type="EMBL" id="AGNL01002656">
    <property type="protein sequence ID" value="EJK75906.1"/>
    <property type="molecule type" value="Genomic_DNA"/>
</dbReference>
<sequence length="165" mass="18619">MSAEYAGKRQRVGEAVAITTAAAAINLPTSTTSSVDLASMLKQALGRIESLERQHKEMKTSTGRETTALWEDICRLKQENKAILESTGRETNALRRETKALRDDIEALKSDKKALEWFNLWEDICRLKQENKAILESTGRETNALRRETKALRDDIEALRSDKKA</sequence>
<protein>
    <submittedName>
        <fullName evidence="1">Uncharacterized protein</fullName>
    </submittedName>
</protein>
<proteinExistence type="predicted"/>
<gene>
    <name evidence="1" type="ORF">THAOC_02354</name>
</gene>
<keyword evidence="2" id="KW-1185">Reference proteome</keyword>
<dbReference type="AlphaFoldDB" id="K0TM57"/>